<name>A0A2I0VKK7_9ASPA</name>
<reference evidence="2 3" key="1">
    <citation type="journal article" date="2016" name="Sci. Rep.">
        <title>The Dendrobium catenatum Lindl. genome sequence provides insights into polysaccharide synthase, floral development and adaptive evolution.</title>
        <authorList>
            <person name="Zhang G.Q."/>
            <person name="Xu Q."/>
            <person name="Bian C."/>
            <person name="Tsai W.C."/>
            <person name="Yeh C.M."/>
            <person name="Liu K.W."/>
            <person name="Yoshida K."/>
            <person name="Zhang L.S."/>
            <person name="Chang S.B."/>
            <person name="Chen F."/>
            <person name="Shi Y."/>
            <person name="Su Y.Y."/>
            <person name="Zhang Y.Q."/>
            <person name="Chen L.J."/>
            <person name="Yin Y."/>
            <person name="Lin M."/>
            <person name="Huang H."/>
            <person name="Deng H."/>
            <person name="Wang Z.W."/>
            <person name="Zhu S.L."/>
            <person name="Zhao X."/>
            <person name="Deng C."/>
            <person name="Niu S.C."/>
            <person name="Huang J."/>
            <person name="Wang M."/>
            <person name="Liu G.H."/>
            <person name="Yang H.J."/>
            <person name="Xiao X.J."/>
            <person name="Hsiao Y.Y."/>
            <person name="Wu W.L."/>
            <person name="Chen Y.Y."/>
            <person name="Mitsuda N."/>
            <person name="Ohme-Takagi M."/>
            <person name="Luo Y.B."/>
            <person name="Van de Peer Y."/>
            <person name="Liu Z.J."/>
        </authorList>
    </citation>
    <scope>NUCLEOTIDE SEQUENCE [LARGE SCALE GENOMIC DNA]</scope>
    <source>
        <tissue evidence="2">The whole plant</tissue>
    </source>
</reference>
<dbReference type="InterPro" id="IPR026960">
    <property type="entry name" value="RVT-Znf"/>
</dbReference>
<protein>
    <recommendedName>
        <fullName evidence="1">Reverse transcriptase zinc-binding domain-containing protein</fullName>
    </recommendedName>
</protein>
<gene>
    <name evidence="2" type="ORF">MA16_Dca025447</name>
</gene>
<proteinExistence type="predicted"/>
<reference evidence="2 3" key="2">
    <citation type="journal article" date="2017" name="Nature">
        <title>The Apostasia genome and the evolution of orchids.</title>
        <authorList>
            <person name="Zhang G.Q."/>
            <person name="Liu K.W."/>
            <person name="Li Z."/>
            <person name="Lohaus R."/>
            <person name="Hsiao Y.Y."/>
            <person name="Niu S.C."/>
            <person name="Wang J.Y."/>
            <person name="Lin Y.C."/>
            <person name="Xu Q."/>
            <person name="Chen L.J."/>
            <person name="Yoshida K."/>
            <person name="Fujiwara S."/>
            <person name="Wang Z.W."/>
            <person name="Zhang Y.Q."/>
            <person name="Mitsuda N."/>
            <person name="Wang M."/>
            <person name="Liu G.H."/>
            <person name="Pecoraro L."/>
            <person name="Huang H.X."/>
            <person name="Xiao X.J."/>
            <person name="Lin M."/>
            <person name="Wu X.Y."/>
            <person name="Wu W.L."/>
            <person name="Chen Y.Y."/>
            <person name="Chang S.B."/>
            <person name="Sakamoto S."/>
            <person name="Ohme-Takagi M."/>
            <person name="Yagi M."/>
            <person name="Zeng S.J."/>
            <person name="Shen C.Y."/>
            <person name="Yeh C.M."/>
            <person name="Luo Y.B."/>
            <person name="Tsai W.C."/>
            <person name="Van de Peer Y."/>
            <person name="Liu Z.J."/>
        </authorList>
    </citation>
    <scope>NUCLEOTIDE SEQUENCE [LARGE SCALE GENOMIC DNA]</scope>
    <source>
        <tissue evidence="2">The whole plant</tissue>
    </source>
</reference>
<dbReference type="AlphaFoldDB" id="A0A2I0VKK7"/>
<feature type="domain" description="Reverse transcriptase zinc-binding" evidence="1">
    <location>
        <begin position="66"/>
        <end position="125"/>
    </location>
</feature>
<dbReference type="EMBL" id="KZ503458">
    <property type="protein sequence ID" value="PKU63944.1"/>
    <property type="molecule type" value="Genomic_DNA"/>
</dbReference>
<dbReference type="Proteomes" id="UP000233837">
    <property type="component" value="Unassembled WGS sequence"/>
</dbReference>
<accession>A0A2I0VKK7</accession>
<sequence length="177" mass="21095">MVNRAWNVPKLFQFFGDELVNFISKIDILQNLEEDSMEHKFKLSGKSISALSLAARYTEIMQEEVDHWFFKLKLNPRVELFVWRLCMNTIPTTDFLFYRRLADSNLCQRSCLEVENMDHYTATCLKLLHVIRLLNSWVFLLPVFSSFSDCIRKLKLISVRNPFLPKMYITFLFHSRK</sequence>
<organism evidence="2 3">
    <name type="scientific">Dendrobium catenatum</name>
    <dbReference type="NCBI Taxonomy" id="906689"/>
    <lineage>
        <taxon>Eukaryota</taxon>
        <taxon>Viridiplantae</taxon>
        <taxon>Streptophyta</taxon>
        <taxon>Embryophyta</taxon>
        <taxon>Tracheophyta</taxon>
        <taxon>Spermatophyta</taxon>
        <taxon>Magnoliopsida</taxon>
        <taxon>Liliopsida</taxon>
        <taxon>Asparagales</taxon>
        <taxon>Orchidaceae</taxon>
        <taxon>Epidendroideae</taxon>
        <taxon>Malaxideae</taxon>
        <taxon>Dendrobiinae</taxon>
        <taxon>Dendrobium</taxon>
    </lineage>
</organism>
<keyword evidence="3" id="KW-1185">Reference proteome</keyword>
<evidence type="ECO:0000259" key="1">
    <source>
        <dbReference type="Pfam" id="PF13966"/>
    </source>
</evidence>
<evidence type="ECO:0000313" key="2">
    <source>
        <dbReference type="EMBL" id="PKU63944.1"/>
    </source>
</evidence>
<dbReference type="Pfam" id="PF13966">
    <property type="entry name" value="zf-RVT"/>
    <property type="match status" value="1"/>
</dbReference>
<evidence type="ECO:0000313" key="3">
    <source>
        <dbReference type="Proteomes" id="UP000233837"/>
    </source>
</evidence>